<dbReference type="Pfam" id="PF03576">
    <property type="entry name" value="Peptidase_S58"/>
    <property type="match status" value="1"/>
</dbReference>
<dbReference type="PANTHER" id="PTHR36512:SF3">
    <property type="entry name" value="BLR5678 PROTEIN"/>
    <property type="match status" value="1"/>
</dbReference>
<dbReference type="CDD" id="cd02252">
    <property type="entry name" value="nylC_like"/>
    <property type="match status" value="1"/>
</dbReference>
<dbReference type="Gene3D" id="3.60.70.12">
    <property type="entry name" value="L-amino peptidase D-ALA esterase/amidase"/>
    <property type="match status" value="1"/>
</dbReference>
<evidence type="ECO:0000313" key="3">
    <source>
        <dbReference type="Proteomes" id="UP000195897"/>
    </source>
</evidence>
<reference evidence="3" key="1">
    <citation type="submission" date="2017-04" db="EMBL/GenBank/DDBJ databases">
        <title>Function of individual gut microbiota members based on whole genome sequencing of pure cultures obtained from chicken caecum.</title>
        <authorList>
            <person name="Medvecky M."/>
            <person name="Cejkova D."/>
            <person name="Polansky O."/>
            <person name="Karasova D."/>
            <person name="Kubasova T."/>
            <person name="Cizek A."/>
            <person name="Rychlik I."/>
        </authorList>
    </citation>
    <scope>NUCLEOTIDE SEQUENCE [LARGE SCALE GENOMIC DNA]</scope>
    <source>
        <strain evidence="3">An180</strain>
    </source>
</reference>
<dbReference type="AlphaFoldDB" id="A0A1Y4LD09"/>
<organism evidence="2 3">
    <name type="scientific">Butyricicoccus pullicaecorum</name>
    <dbReference type="NCBI Taxonomy" id="501571"/>
    <lineage>
        <taxon>Bacteria</taxon>
        <taxon>Bacillati</taxon>
        <taxon>Bacillota</taxon>
        <taxon>Clostridia</taxon>
        <taxon>Eubacteriales</taxon>
        <taxon>Butyricicoccaceae</taxon>
        <taxon>Butyricicoccus</taxon>
    </lineage>
</organism>
<dbReference type="Proteomes" id="UP000195897">
    <property type="component" value="Unassembled WGS sequence"/>
</dbReference>
<protein>
    <submittedName>
        <fullName evidence="2">Peptidase</fullName>
    </submittedName>
</protein>
<comment type="similarity">
    <text evidence="1">Belongs to the peptidase S58 family.</text>
</comment>
<dbReference type="GO" id="GO:0004177">
    <property type="term" value="F:aminopeptidase activity"/>
    <property type="evidence" value="ECO:0007669"/>
    <property type="project" value="TreeGrafter"/>
</dbReference>
<evidence type="ECO:0000313" key="2">
    <source>
        <dbReference type="EMBL" id="OUP54588.1"/>
    </source>
</evidence>
<proteinExistence type="inferred from homology"/>
<dbReference type="InterPro" id="IPR005321">
    <property type="entry name" value="Peptidase_S58_DmpA"/>
</dbReference>
<dbReference type="EMBL" id="NFKK01000001">
    <property type="protein sequence ID" value="OUP54588.1"/>
    <property type="molecule type" value="Genomic_DNA"/>
</dbReference>
<accession>A0A1Y4LD09</accession>
<dbReference type="RefSeq" id="WP_087370036.1">
    <property type="nucleotide sequence ID" value="NZ_NFKK01000001.1"/>
</dbReference>
<name>A0A1Y4LD09_9FIRM</name>
<comment type="caution">
    <text evidence="2">The sequence shown here is derived from an EMBL/GenBank/DDBJ whole genome shotgun (WGS) entry which is preliminary data.</text>
</comment>
<dbReference type="InterPro" id="IPR016117">
    <property type="entry name" value="ArgJ-like_dom_sf"/>
</dbReference>
<gene>
    <name evidence="2" type="ORF">B5F17_01410</name>
</gene>
<dbReference type="PANTHER" id="PTHR36512">
    <property type="entry name" value="D-AMINOPEPTIDASE"/>
    <property type="match status" value="1"/>
</dbReference>
<dbReference type="SUPFAM" id="SSF56266">
    <property type="entry name" value="DmpA/ArgJ-like"/>
    <property type="match status" value="1"/>
</dbReference>
<evidence type="ECO:0000256" key="1">
    <source>
        <dbReference type="ARBA" id="ARBA00007068"/>
    </source>
</evidence>
<sequence>MEEIGILEVGGFQIGQAQDMEAATGITVLLCDTCAPTGVDIRGGGPASRETPLLDPRAASTGIHALVLSGGSAFALDAAGGVMRYLEERDIGFDVGVTRVPLVCQSCVFDLAIGRKDVRPDAAMAYQACLNARRDTVEEGCVGAGTGCTVGKCGGADFAMKSGLGTYAVRNGDLCVGAIVAVNAMGDIYDIDTGKQLAGLRGEDGTGLRSSEEFIYAMEAQKAAGYAANTTIGAIVTNAAFDKSKMGKIAAMAHNGFARTIRPVHTSNDGDSIYALSLGMVEANIDVVGTLASYVMGKAVGRAVRAAHGMCGFPAMRDLGLV</sequence>